<dbReference type="EMBL" id="LR865380">
    <property type="protein sequence ID" value="CAD2084383.1"/>
    <property type="molecule type" value="Genomic_DNA"/>
</dbReference>
<name>A0A6V7RUE9_PLAVN</name>
<accession>A0A6V7RUE9</accession>
<evidence type="ECO:0000313" key="3">
    <source>
        <dbReference type="Proteomes" id="UP000515550"/>
    </source>
</evidence>
<proteinExistence type="predicted"/>
<dbReference type="Proteomes" id="UP000515550">
    <property type="component" value="Chromosome PVBDA_02"/>
</dbReference>
<organism evidence="2 3">
    <name type="scientific">Plasmodium vinckei brucechwatti</name>
    <dbReference type="NCBI Taxonomy" id="119398"/>
    <lineage>
        <taxon>Eukaryota</taxon>
        <taxon>Sar</taxon>
        <taxon>Alveolata</taxon>
        <taxon>Apicomplexa</taxon>
        <taxon>Aconoidasida</taxon>
        <taxon>Haemosporida</taxon>
        <taxon>Plasmodiidae</taxon>
        <taxon>Plasmodium</taxon>
        <taxon>Plasmodium (Vinckeia)</taxon>
    </lineage>
</organism>
<dbReference type="VEuPathDB" id="PlasmoDB:PVBDA_0200140"/>
<protein>
    <submittedName>
        <fullName evidence="2">Fam-a protein</fullName>
    </submittedName>
</protein>
<keyword evidence="1" id="KW-0732">Signal</keyword>
<feature type="signal peptide" evidence="1">
    <location>
        <begin position="1"/>
        <end position="25"/>
    </location>
</feature>
<dbReference type="AlphaFoldDB" id="A0A6V7RUE9"/>
<gene>
    <name evidence="2" type="ORF">PVBDA_0200140</name>
</gene>
<sequence>MNKFYIQIVFFLLSIFIYTNNKTLATEPTPGEQNKQTREYALSPELRGIIDAHSRNGLASIFGGHFKSLLKNTSEIPKEQTKEITKQKNKQKK</sequence>
<feature type="chain" id="PRO_5028091866" evidence="1">
    <location>
        <begin position="26"/>
        <end position="93"/>
    </location>
</feature>
<reference evidence="2 3" key="1">
    <citation type="submission" date="2020-08" db="EMBL/GenBank/DDBJ databases">
        <authorList>
            <person name="Ramaprasad A."/>
        </authorList>
    </citation>
    <scope>NUCLEOTIDE SEQUENCE [LARGE SCALE GENOMIC DNA]</scope>
</reference>
<evidence type="ECO:0000256" key="1">
    <source>
        <dbReference type="SAM" id="SignalP"/>
    </source>
</evidence>
<evidence type="ECO:0000313" key="2">
    <source>
        <dbReference type="EMBL" id="CAD2084383.1"/>
    </source>
</evidence>